<proteinExistence type="predicted"/>
<dbReference type="AlphaFoldDB" id="A0A6C0ENV6"/>
<sequence length="29" mass="3623">MDEIIRLKPEFKIKKYGYEKGNYYIILEK</sequence>
<dbReference type="EMBL" id="MN738907">
    <property type="protein sequence ID" value="QHT30697.1"/>
    <property type="molecule type" value="Genomic_DNA"/>
</dbReference>
<accession>A0A6C0ENV6</accession>
<name>A0A6C0ENV6_9ZZZZ</name>
<reference evidence="1" key="1">
    <citation type="journal article" date="2020" name="Nature">
        <title>Giant virus diversity and host interactions through global metagenomics.</title>
        <authorList>
            <person name="Schulz F."/>
            <person name="Roux S."/>
            <person name="Paez-Espino D."/>
            <person name="Jungbluth S."/>
            <person name="Walsh D.A."/>
            <person name="Denef V.J."/>
            <person name="McMahon K.D."/>
            <person name="Konstantinidis K.T."/>
            <person name="Eloe-Fadrosh E.A."/>
            <person name="Kyrpides N.C."/>
            <person name="Woyke T."/>
        </authorList>
    </citation>
    <scope>NUCLEOTIDE SEQUENCE</scope>
    <source>
        <strain evidence="1">GVMAG-M-3300009151-35</strain>
    </source>
</reference>
<evidence type="ECO:0000313" key="1">
    <source>
        <dbReference type="EMBL" id="QHT30697.1"/>
    </source>
</evidence>
<organism evidence="1">
    <name type="scientific">viral metagenome</name>
    <dbReference type="NCBI Taxonomy" id="1070528"/>
    <lineage>
        <taxon>unclassified sequences</taxon>
        <taxon>metagenomes</taxon>
        <taxon>organismal metagenomes</taxon>
    </lineage>
</organism>
<protein>
    <submittedName>
        <fullName evidence="1">Uncharacterized protein</fullName>
    </submittedName>
</protein>